<dbReference type="InterPro" id="IPR001611">
    <property type="entry name" value="Leu-rich_rpt"/>
</dbReference>
<dbReference type="SMART" id="SM00367">
    <property type="entry name" value="LRR_CC"/>
    <property type="match status" value="17"/>
</dbReference>
<evidence type="ECO:0000259" key="15">
    <source>
        <dbReference type="SMART" id="SM00856"/>
    </source>
</evidence>
<comment type="pathway">
    <text evidence="2">Glycan metabolism; pectin degradation; 2-dehydro-3-deoxy-D-gluconate from pectin: step 1/5.</text>
</comment>
<dbReference type="Pfam" id="PF01095">
    <property type="entry name" value="Pectinesterase"/>
    <property type="match status" value="3"/>
</dbReference>
<dbReference type="Pfam" id="PF04043">
    <property type="entry name" value="PMEI"/>
    <property type="match status" value="2"/>
</dbReference>
<dbReference type="PROSITE" id="PS00800">
    <property type="entry name" value="PECTINESTERASE_1"/>
    <property type="match status" value="1"/>
</dbReference>
<keyword evidence="10" id="KW-0325">Glycoprotein</keyword>
<comment type="catalytic activity">
    <reaction evidence="11">
        <text>[(1-&gt;4)-alpha-D-galacturonosyl methyl ester](n) + n H2O = [(1-&gt;4)-alpha-D-galacturonosyl](n) + n methanol + n H(+)</text>
        <dbReference type="Rhea" id="RHEA:22380"/>
        <dbReference type="Rhea" id="RHEA-COMP:14570"/>
        <dbReference type="Rhea" id="RHEA-COMP:14573"/>
        <dbReference type="ChEBI" id="CHEBI:15377"/>
        <dbReference type="ChEBI" id="CHEBI:15378"/>
        <dbReference type="ChEBI" id="CHEBI:17790"/>
        <dbReference type="ChEBI" id="CHEBI:140522"/>
        <dbReference type="ChEBI" id="CHEBI:140523"/>
        <dbReference type="EC" id="3.1.1.11"/>
    </reaction>
</comment>
<dbReference type="SUPFAM" id="SSF52047">
    <property type="entry name" value="RNI-like"/>
    <property type="match status" value="2"/>
</dbReference>
<evidence type="ECO:0000256" key="14">
    <source>
        <dbReference type="SAM" id="MobiDB-lite"/>
    </source>
</evidence>
<dbReference type="GO" id="GO:0042545">
    <property type="term" value="P:cell wall modification"/>
    <property type="evidence" value="ECO:0007669"/>
    <property type="project" value="InterPro"/>
</dbReference>
<accession>A0A6N2KV49</accession>
<dbReference type="FunFam" id="2.160.20.10:FF:000001">
    <property type="entry name" value="Pectinesterase"/>
    <property type="match status" value="2"/>
</dbReference>
<reference evidence="16" key="1">
    <citation type="submission" date="2019-03" db="EMBL/GenBank/DDBJ databases">
        <authorList>
            <person name="Mank J."/>
            <person name="Almeida P."/>
        </authorList>
    </citation>
    <scope>NUCLEOTIDE SEQUENCE</scope>
    <source>
        <strain evidence="16">78183</strain>
    </source>
</reference>
<protein>
    <recommendedName>
        <fullName evidence="5">pectinesterase</fullName>
        <ecNumber evidence="5">3.1.1.11</ecNumber>
    </recommendedName>
</protein>
<dbReference type="PROSITE" id="PS00503">
    <property type="entry name" value="PECTINESTERASE_2"/>
    <property type="match status" value="2"/>
</dbReference>
<comment type="subcellular location">
    <subcellularLocation>
        <location evidence="1">Secreted</location>
        <location evidence="1">Cell wall</location>
    </subcellularLocation>
</comment>
<evidence type="ECO:0000256" key="3">
    <source>
        <dbReference type="ARBA" id="ARBA00006027"/>
    </source>
</evidence>
<comment type="similarity">
    <text evidence="3">In the N-terminal section; belongs to the PMEI family.</text>
</comment>
<dbReference type="Pfam" id="PF25372">
    <property type="entry name" value="DUF7885"/>
    <property type="match status" value="1"/>
</dbReference>
<organism evidence="16">
    <name type="scientific">Salix viminalis</name>
    <name type="common">Common osier</name>
    <name type="synonym">Basket willow</name>
    <dbReference type="NCBI Taxonomy" id="40686"/>
    <lineage>
        <taxon>Eukaryota</taxon>
        <taxon>Viridiplantae</taxon>
        <taxon>Streptophyta</taxon>
        <taxon>Embryophyta</taxon>
        <taxon>Tracheophyta</taxon>
        <taxon>Spermatophyta</taxon>
        <taxon>Magnoliopsida</taxon>
        <taxon>eudicotyledons</taxon>
        <taxon>Gunneridae</taxon>
        <taxon>Pentapetalae</taxon>
        <taxon>rosids</taxon>
        <taxon>fabids</taxon>
        <taxon>Malpighiales</taxon>
        <taxon>Salicaceae</taxon>
        <taxon>Saliceae</taxon>
        <taxon>Salix</taxon>
    </lineage>
</organism>
<evidence type="ECO:0000313" key="16">
    <source>
        <dbReference type="EMBL" id="VFU31892.1"/>
    </source>
</evidence>
<feature type="region of interest" description="Disordered" evidence="14">
    <location>
        <begin position="1848"/>
        <end position="1999"/>
    </location>
</feature>
<evidence type="ECO:0000256" key="12">
    <source>
        <dbReference type="ARBA" id="ARBA00057335"/>
    </source>
</evidence>
<evidence type="ECO:0000256" key="13">
    <source>
        <dbReference type="PROSITE-ProRule" id="PRU10040"/>
    </source>
</evidence>
<dbReference type="InterPro" id="IPR006501">
    <property type="entry name" value="Pectinesterase_inhib_dom"/>
</dbReference>
<evidence type="ECO:0000256" key="11">
    <source>
        <dbReference type="ARBA" id="ARBA00047928"/>
    </source>
</evidence>
<evidence type="ECO:0000256" key="7">
    <source>
        <dbReference type="ARBA" id="ARBA00022801"/>
    </source>
</evidence>
<evidence type="ECO:0000256" key="10">
    <source>
        <dbReference type="ARBA" id="ARBA00023180"/>
    </source>
</evidence>
<dbReference type="FunFam" id="1.20.140.40:FF:000001">
    <property type="entry name" value="Pectinesterase"/>
    <property type="match status" value="1"/>
</dbReference>
<dbReference type="PANTHER" id="PTHR31707">
    <property type="entry name" value="PECTINESTERASE"/>
    <property type="match status" value="1"/>
</dbReference>
<feature type="compositionally biased region" description="Basic residues" evidence="14">
    <location>
        <begin position="1881"/>
        <end position="1904"/>
    </location>
</feature>
<dbReference type="EC" id="3.1.1.11" evidence="5"/>
<feature type="domain" description="Pectinesterase inhibitor" evidence="15">
    <location>
        <begin position="1314"/>
        <end position="1466"/>
    </location>
</feature>
<keyword evidence="9" id="KW-1015">Disulfide bond</keyword>
<dbReference type="GO" id="GO:0004857">
    <property type="term" value="F:enzyme inhibitor activity"/>
    <property type="evidence" value="ECO:0007669"/>
    <property type="project" value="InterPro"/>
</dbReference>
<dbReference type="InterPro" id="IPR057207">
    <property type="entry name" value="FBXL15_LRR"/>
</dbReference>
<dbReference type="InterPro" id="IPR033131">
    <property type="entry name" value="Pectinesterase_Asp_AS"/>
</dbReference>
<dbReference type="InterPro" id="IPR006553">
    <property type="entry name" value="Leu-rich_rpt_Cys-con_subtyp"/>
</dbReference>
<evidence type="ECO:0000256" key="4">
    <source>
        <dbReference type="ARBA" id="ARBA00007786"/>
    </source>
</evidence>
<keyword evidence="6" id="KW-0964">Secreted</keyword>
<dbReference type="InterPro" id="IPR000070">
    <property type="entry name" value="Pectinesterase_cat"/>
</dbReference>
<feature type="compositionally biased region" description="Basic and acidic residues" evidence="14">
    <location>
        <begin position="1983"/>
        <end position="1992"/>
    </location>
</feature>
<proteinExistence type="inferred from homology"/>
<evidence type="ECO:0000256" key="5">
    <source>
        <dbReference type="ARBA" id="ARBA00013229"/>
    </source>
</evidence>
<evidence type="ECO:0000256" key="9">
    <source>
        <dbReference type="ARBA" id="ARBA00023157"/>
    </source>
</evidence>
<feature type="compositionally biased region" description="Basic and acidic residues" evidence="14">
    <location>
        <begin position="1963"/>
        <end position="1973"/>
    </location>
</feature>
<dbReference type="SMART" id="SM00856">
    <property type="entry name" value="PMEI"/>
    <property type="match status" value="2"/>
</dbReference>
<dbReference type="Pfam" id="PF13516">
    <property type="entry name" value="LRR_6"/>
    <property type="match status" value="3"/>
</dbReference>
<gene>
    <name evidence="16" type="ORF">SVIM_LOCUS137818</name>
</gene>
<dbReference type="InterPro" id="IPR032675">
    <property type="entry name" value="LRR_dom_sf"/>
</dbReference>
<dbReference type="FunFam" id="3.80.10.10:FF:002802">
    <property type="entry name" value="At5g27920"/>
    <property type="match status" value="1"/>
</dbReference>
<dbReference type="UniPathway" id="UPA00545">
    <property type="reaction ID" value="UER00823"/>
</dbReference>
<feature type="compositionally biased region" description="Basic residues" evidence="14">
    <location>
        <begin position="1933"/>
        <end position="1962"/>
    </location>
</feature>
<feature type="compositionally biased region" description="Low complexity" evidence="14">
    <location>
        <begin position="1852"/>
        <end position="1863"/>
    </location>
</feature>
<dbReference type="SUPFAM" id="SSF51126">
    <property type="entry name" value="Pectin lyase-like"/>
    <property type="match status" value="3"/>
</dbReference>
<evidence type="ECO:0000256" key="8">
    <source>
        <dbReference type="ARBA" id="ARBA00023085"/>
    </source>
</evidence>
<feature type="compositionally biased region" description="Basic and acidic residues" evidence="14">
    <location>
        <begin position="1920"/>
        <end position="1932"/>
    </location>
</feature>
<keyword evidence="7" id="KW-0378">Hydrolase</keyword>
<dbReference type="Gene3D" id="2.160.20.10">
    <property type="entry name" value="Single-stranded right-handed beta-helix, Pectin lyase-like"/>
    <property type="match status" value="3"/>
</dbReference>
<dbReference type="Gene3D" id="3.80.10.10">
    <property type="entry name" value="Ribonuclease Inhibitor"/>
    <property type="match status" value="6"/>
</dbReference>
<dbReference type="FunFam" id="3.80.10.10:FF:000276">
    <property type="entry name" value="F-box/LRR-repeat protein 3"/>
    <property type="match status" value="1"/>
</dbReference>
<comment type="function">
    <text evidence="12">Acts in the modification of cell walls via demethylesterification of cell wall pectin.</text>
</comment>
<evidence type="ECO:0000256" key="2">
    <source>
        <dbReference type="ARBA" id="ARBA00005184"/>
    </source>
</evidence>
<dbReference type="SUPFAM" id="SSF101148">
    <property type="entry name" value="Plant invertase/pectin methylesterase inhibitor"/>
    <property type="match status" value="2"/>
</dbReference>
<dbReference type="CDD" id="cd15798">
    <property type="entry name" value="PMEI-like_3"/>
    <property type="match status" value="1"/>
</dbReference>
<feature type="compositionally biased region" description="Basic residues" evidence="14">
    <location>
        <begin position="1864"/>
        <end position="1873"/>
    </location>
</feature>
<feature type="compositionally biased region" description="Low complexity" evidence="14">
    <location>
        <begin position="1906"/>
        <end position="1919"/>
    </location>
</feature>
<comment type="similarity">
    <text evidence="4">In the C-terminal section; belongs to the pectinesterase family.</text>
</comment>
<evidence type="ECO:0000256" key="6">
    <source>
        <dbReference type="ARBA" id="ARBA00022512"/>
    </source>
</evidence>
<dbReference type="EMBL" id="CAADRP010000779">
    <property type="protein sequence ID" value="VFU31892.1"/>
    <property type="molecule type" value="Genomic_DNA"/>
</dbReference>
<dbReference type="InterPro" id="IPR011050">
    <property type="entry name" value="Pectin_lyase_fold/virulence"/>
</dbReference>
<keyword evidence="8" id="KW-0063">Aspartyl esterase</keyword>
<keyword evidence="6" id="KW-0134">Cell wall</keyword>
<name>A0A6N2KV49_SALVM</name>
<dbReference type="GO" id="GO:0045490">
    <property type="term" value="P:pectin catabolic process"/>
    <property type="evidence" value="ECO:0007669"/>
    <property type="project" value="UniProtKB-UniPathway"/>
</dbReference>
<dbReference type="CDD" id="cd15799">
    <property type="entry name" value="PMEI-like_4"/>
    <property type="match status" value="1"/>
</dbReference>
<dbReference type="GO" id="GO:0030599">
    <property type="term" value="F:pectinesterase activity"/>
    <property type="evidence" value="ECO:0007669"/>
    <property type="project" value="UniProtKB-EC"/>
</dbReference>
<evidence type="ECO:0000256" key="1">
    <source>
        <dbReference type="ARBA" id="ARBA00004191"/>
    </source>
</evidence>
<dbReference type="Gene3D" id="1.20.140.40">
    <property type="entry name" value="Invertase/pectin methylesterase inhibitor family protein"/>
    <property type="match status" value="2"/>
</dbReference>
<dbReference type="InterPro" id="IPR018040">
    <property type="entry name" value="Pectinesterase_Tyr_AS"/>
</dbReference>
<dbReference type="NCBIfam" id="TIGR01614">
    <property type="entry name" value="PME_inhib"/>
    <property type="match status" value="2"/>
</dbReference>
<feature type="active site" evidence="13">
    <location>
        <position position="1671"/>
    </location>
</feature>
<sequence>MPTRSTPILSLLTEDLLIQVNEKLVQDSDRKKWRLICKEFHRVDSLARKTLRVLHVEFLLTLLKNYTNLHTLDLSVCPRIEDGTISLLLHHVDHSIWARNLKCLNLSRANGLKFAGLEMLVGACKGLESVDVSYCCGFGDREAAAISGCEGLRELRMDKCLGVGDVGLAKIVVGCGRLERLSLKWCMEISDLGVELLCKKCLELKFLDVSYLKVTSESLRSIASLPKLEDLAMVGCPYVNDVGLQFLEIGCPSLQKIDVARCDCVSSSGLSSLIGGHSGLLHIDAGHCFSEVSPTIVKCIQKLKNLNTIIIDGIQVSDTIFQTISSNCNSLIEIGLSKCEGVTNMGIIKLVSGCVNLKIINLTCCRSIADAAISAIANSCRNLLCLKLESCNMITGKSLEQLGLHCLLLEVLDLTDCCGINDRGLERLYRCSRILCLKLGLCTNISDKGLFYIASSCPELQELDLYRCQNIGDDGLAALSSGCKKLRKLNLSYCVEFTDKGTKSLGYLEELSDLELRGLDKITSVGLTALVTGCKRLIYLDLKHCEKIDDSGFQALAYYSRNLRQLNLSYCAITDMTLCMLMGNMTRLQDVDLVHLTNVTVEGFELVLRTCCFRIKKIKLVAALSFLLSSEVQGILHARALSNVAPSEEQPLNTQALIMQACSHVGNQSSCLTNFQAELEKSSPTAHSVLHAALRATLDEAMRAIDMITKFNSLSVSYREQIAIEDCKELLDFSVSELAWSLAEMNKIRAGVKNVHYEGNLKAWLSAALSNPDTCLEGFEGTDRHLENFIRGSLKEVTQLIGNVLALYTQLHSLPFKPPRNDNATTTNSSSDKFPEWMTEGDQELLKGSSLGMHVNAIVAIDGTGHYRTITQAINEAPSYSNRRYIIYVKKGVYRENIDMKRKKANIMFIGDGIGQTVVTGNRNFMQGWTTFRTATVAVSGKGFIARDMTFRNTAGPVSHQAVALRVDSDQSAFYRCSMEGYQDTLYAHSLRQFYRECEIYGTIDYIFGNGAAVFQNCKIYTRVPLPLQKVTITAQGRKNPHQSTGFSIQDSYIFASQPTYLGRPWKQYSRTVFMNTYMSALVQPRGWLEWYGNFALGTLWYGEYKNHGPGALLSGRVKWPGYHIIQDAAAAKFFTAAQFIDGMSWLPSTGLDVLGQGFVDLNIKVRNTAGAIKHQAVLRHLCHDRLHVFFRIAIFIRDCPLDNQFNTLTAQVRTDPKQKHRHFNTKIVPSRQLRTWPQSFIGSIIYPAGWSAWSRIFAVSTLYYTEFNNTGPGSKHYYYQAMVVAVTVGVGLNKGSNEDVNGSNLKSTKQVSASVKAVKAICQPTDYRKTCEETLQNAAGNTTDPRELIKIAFKIAEKHINEASEKSAVLEELSKDPRTRGALQSCKELMNMSVDELKQSLNKVTDFDITALEKLMEDVQTWLSASITYQETCLDGFQNTTTNAGDEMKKGLKLSMELSTNLLAIVAGISSAIPSLESLGQRRLLQDDLPVLGHGDQLFPAWADIGKRRLLAEPASKIKADIVVAKDGSGDFSTIREALLHVPSKSNGTFVLYVKAGIYQEYIEFNKSMTNLMLIGDGMETTRIVGNKNFVDGVNTYHTATVVVLGDNFVAKNIGFENNAGAIKHQAVALRVSADYAIFYNCSMDGHQDTLYTHAKRQFYRDCSISGTIDFVFGDASVVFQNCKFLIRKPLENQQCIVTAQGRKMRRQPSAIVIQNSTITAHPDLFPERKLFKSYLGRPWKEFSRTIIMESFIDDVIQPDGWLPWLGTFGLKTCWYTEFNNYGPGSSKVARVKWNGIKTIDRQHAMDFTPERFFKGGAWIKATGIPYTPFLAFFNLPNHHQTLINRSMAASSSSLSSDSSSSSRKRRRNRNRRDRDSLKIRKKSSSNHKTQSKRRRKHHHRHTSSSDSYDSSSDSYSSRSDRSDSEHETSSHSKRHKKNDRLKKNKEKDRSKSHHHKRQKQKAKEKQEDERNSSPVQLSKFLRRDKEDGVRRSAVSGKKILLKLEKSKEDKAAENKRNELLKFLNASCD</sequence>
<feature type="active site" evidence="13">
    <location>
        <position position="1005"/>
    </location>
</feature>
<feature type="domain" description="Pectinesterase inhibitor" evidence="15">
    <location>
        <begin position="653"/>
        <end position="807"/>
    </location>
</feature>
<dbReference type="InterPro" id="IPR035513">
    <property type="entry name" value="Invertase/methylesterase_inhib"/>
</dbReference>
<dbReference type="InterPro" id="IPR012334">
    <property type="entry name" value="Pectin_lyas_fold"/>
</dbReference>